<comment type="function">
    <text evidence="5">May play a role in anterograde transport of membrane proteins from the endoplasmic reticulum to the Golgi.</text>
</comment>
<reference evidence="9" key="1">
    <citation type="submission" date="2016-06" db="UniProtKB">
        <authorList>
            <consortium name="WormBaseParasite"/>
        </authorList>
    </citation>
    <scope>IDENTIFICATION</scope>
</reference>
<dbReference type="PANTHER" id="PTHR12701:SF20">
    <property type="entry name" value="ENDOPLASMIC RETICULUM TRANSMEMBRANE PROTEIN"/>
    <property type="match status" value="1"/>
</dbReference>
<feature type="transmembrane region" description="Helical" evidence="5">
    <location>
        <begin position="157"/>
        <end position="178"/>
    </location>
</feature>
<evidence type="ECO:0000256" key="4">
    <source>
        <dbReference type="ARBA" id="ARBA00023136"/>
    </source>
</evidence>
<dbReference type="PANTHER" id="PTHR12701">
    <property type="entry name" value="BCR-ASSOCIATED PROTEIN, BAP"/>
    <property type="match status" value="1"/>
</dbReference>
<gene>
    <name evidence="7" type="ORF">SBAD_LOCUS2980</name>
</gene>
<keyword evidence="2 5" id="KW-0812">Transmembrane</keyword>
<comment type="similarity">
    <text evidence="5">Belongs to the BCAP29/BCAP31 family.</text>
</comment>
<evidence type="ECO:0000259" key="6">
    <source>
        <dbReference type="Pfam" id="PF05529"/>
    </source>
</evidence>
<keyword evidence="8" id="KW-1185">Reference proteome</keyword>
<protein>
    <recommendedName>
        <fullName evidence="5">Endoplasmic reticulum transmembrane protein</fullName>
    </recommendedName>
</protein>
<dbReference type="InterPro" id="IPR040463">
    <property type="entry name" value="BAP29/BAP31_N"/>
</dbReference>
<evidence type="ECO:0000256" key="3">
    <source>
        <dbReference type="ARBA" id="ARBA00022989"/>
    </source>
</evidence>
<keyword evidence="4 5" id="KW-0472">Membrane</keyword>
<keyword evidence="5" id="KW-0813">Transport</keyword>
<dbReference type="OrthoDB" id="435607at2759"/>
<evidence type="ECO:0000256" key="1">
    <source>
        <dbReference type="ARBA" id="ARBA00004141"/>
    </source>
</evidence>
<comment type="caution">
    <text evidence="5">Lacks conserved residue(s) required for the propagation of feature annotation.</text>
</comment>
<keyword evidence="5" id="KW-0653">Protein transport</keyword>
<keyword evidence="5" id="KW-0256">Endoplasmic reticulum</keyword>
<feature type="transmembrane region" description="Helical" evidence="5">
    <location>
        <begin position="104"/>
        <end position="121"/>
    </location>
</feature>
<feature type="transmembrane region" description="Helical" evidence="5">
    <location>
        <begin position="7"/>
        <end position="27"/>
    </location>
</feature>
<dbReference type="GO" id="GO:0070973">
    <property type="term" value="P:protein localization to endoplasmic reticulum exit site"/>
    <property type="evidence" value="ECO:0007669"/>
    <property type="project" value="UniProtKB-UniRule"/>
</dbReference>
<evidence type="ECO:0000256" key="5">
    <source>
        <dbReference type="RuleBase" id="RU367026"/>
    </source>
</evidence>
<dbReference type="GO" id="GO:0006886">
    <property type="term" value="P:intracellular protein transport"/>
    <property type="evidence" value="ECO:0007669"/>
    <property type="project" value="UniProtKB-UniRule"/>
</dbReference>
<feature type="domain" description="BAP29/BAP31 transmembrane" evidence="6">
    <location>
        <begin position="1"/>
        <end position="136"/>
    </location>
</feature>
<dbReference type="GO" id="GO:0005789">
    <property type="term" value="C:endoplasmic reticulum membrane"/>
    <property type="evidence" value="ECO:0007669"/>
    <property type="project" value="UniProtKB-SubCell"/>
</dbReference>
<name>A0A183IH85_9BILA</name>
<dbReference type="WBParaSite" id="SBAD_0000312401-mRNA-1">
    <property type="protein sequence ID" value="SBAD_0000312401-mRNA-1"/>
    <property type="gene ID" value="SBAD_0000312401"/>
</dbReference>
<proteinExistence type="inferred from homology"/>
<dbReference type="Proteomes" id="UP000270296">
    <property type="component" value="Unassembled WGS sequence"/>
</dbReference>
<dbReference type="AlphaFoldDB" id="A0A183IH85"/>
<dbReference type="EMBL" id="UZAM01007505">
    <property type="protein sequence ID" value="VDO99577.1"/>
    <property type="molecule type" value="Genomic_DNA"/>
</dbReference>
<accession>A0A183IH85</accession>
<evidence type="ECO:0000313" key="8">
    <source>
        <dbReference type="Proteomes" id="UP000270296"/>
    </source>
</evidence>
<dbReference type="Pfam" id="PF05529">
    <property type="entry name" value="Bap31"/>
    <property type="match status" value="1"/>
</dbReference>
<evidence type="ECO:0000313" key="7">
    <source>
        <dbReference type="EMBL" id="VDO99577.1"/>
    </source>
</evidence>
<keyword evidence="3 5" id="KW-1133">Transmembrane helix</keyword>
<reference evidence="7 8" key="2">
    <citation type="submission" date="2018-11" db="EMBL/GenBank/DDBJ databases">
        <authorList>
            <consortium name="Pathogen Informatics"/>
        </authorList>
    </citation>
    <scope>NUCLEOTIDE SEQUENCE [LARGE SCALE GENOMIC DNA]</scope>
</reference>
<dbReference type="GO" id="GO:0006888">
    <property type="term" value="P:endoplasmic reticulum to Golgi vesicle-mediated transport"/>
    <property type="evidence" value="ECO:0007669"/>
    <property type="project" value="UniProtKB-UniRule"/>
</dbReference>
<dbReference type="InterPro" id="IPR008417">
    <property type="entry name" value="BAP29/BAP31"/>
</dbReference>
<evidence type="ECO:0000313" key="9">
    <source>
        <dbReference type="WBParaSite" id="SBAD_0000312401-mRNA-1"/>
    </source>
</evidence>
<sequence length="197" mass="23330">MTLQWTAVAIFLYIEIGTLMLLMLPWIRPPVWKKIFKSRIVRAFESYSYIYSYALGGILFLLFFDAIREVKKYGFTESLSDFQYQVAQVDAVVHMRLFRAQRNLYISGFALFLWLVIRRMVDLLSREANLMASAEASMRQAQSATVAAHSLMKEKVFVFYTVLWPYIDCHLFVMLFRGRQRNQSQQKRMSMMLERQN</sequence>
<comment type="subcellular location">
    <subcellularLocation>
        <location evidence="5">Endoplasmic reticulum membrane</location>
        <topology evidence="5">Multi-pass membrane protein</topology>
    </subcellularLocation>
    <subcellularLocation>
        <location evidence="1">Membrane</location>
        <topology evidence="1">Multi-pass membrane protein</topology>
    </subcellularLocation>
</comment>
<feature type="transmembrane region" description="Helical" evidence="5">
    <location>
        <begin position="47"/>
        <end position="64"/>
    </location>
</feature>
<keyword evidence="5" id="KW-0931">ER-Golgi transport</keyword>
<organism evidence="9">
    <name type="scientific">Soboliphyme baturini</name>
    <dbReference type="NCBI Taxonomy" id="241478"/>
    <lineage>
        <taxon>Eukaryota</taxon>
        <taxon>Metazoa</taxon>
        <taxon>Ecdysozoa</taxon>
        <taxon>Nematoda</taxon>
        <taxon>Enoplea</taxon>
        <taxon>Dorylaimia</taxon>
        <taxon>Dioctophymatida</taxon>
        <taxon>Dioctophymatoidea</taxon>
        <taxon>Soboliphymatidae</taxon>
        <taxon>Soboliphyme</taxon>
    </lineage>
</organism>
<evidence type="ECO:0000256" key="2">
    <source>
        <dbReference type="ARBA" id="ARBA00022692"/>
    </source>
</evidence>